<dbReference type="PANTHER" id="PTHR33167">
    <property type="entry name" value="TRANSCRIPTION FACTOR, PUTATIVE (DUF863)-RELATED"/>
    <property type="match status" value="1"/>
</dbReference>
<dbReference type="STRING" id="429701.A0A2G9GB91"/>
<evidence type="ECO:0000256" key="1">
    <source>
        <dbReference type="SAM" id="MobiDB-lite"/>
    </source>
</evidence>
<name>A0A2G9GB91_9LAMI</name>
<sequence>MGTKVHCLPGYYSMRDLNEDSSSSSWPVCYGDKAMTNGQYYNGFMPRTMTDGYPVYEKDALKQKMLEHEAVFKNQVHELHRLYRIQRDMMEEVKRKEVHRLRVSMEPSSSSSLRGSQVPSEDARKWHMAGFPLSNPGYDRTPNSRVEIVNSPMSCTKGNNTQPGHFPFQNGSSLEDSAPLDSRPLKVRKKLFDLQLPPDEYIDTEEDKKLPEGNIKSEAESGMKLSLGCHASVAGDCQVNESASASRLRNSVRLANLNEPVEIEEATAPSSVDFLGHSSINGERKGVNQPAKSNKKK</sequence>
<feature type="region of interest" description="Disordered" evidence="1">
    <location>
        <begin position="261"/>
        <end position="297"/>
    </location>
</feature>
<reference evidence="3" key="1">
    <citation type="journal article" date="2018" name="Gigascience">
        <title>Genome assembly of the Pink Ipe (Handroanthus impetiginosus, Bignoniaceae), a highly valued, ecologically keystone Neotropical timber forest tree.</title>
        <authorList>
            <person name="Silva-Junior O.B."/>
            <person name="Grattapaglia D."/>
            <person name="Novaes E."/>
            <person name="Collevatti R.G."/>
        </authorList>
    </citation>
    <scope>NUCLEOTIDE SEQUENCE [LARGE SCALE GENOMIC DNA]</scope>
    <source>
        <strain evidence="3">cv. UFG-1</strain>
    </source>
</reference>
<dbReference type="AlphaFoldDB" id="A0A2G9GB91"/>
<organism evidence="2 3">
    <name type="scientific">Handroanthus impetiginosus</name>
    <dbReference type="NCBI Taxonomy" id="429701"/>
    <lineage>
        <taxon>Eukaryota</taxon>
        <taxon>Viridiplantae</taxon>
        <taxon>Streptophyta</taxon>
        <taxon>Embryophyta</taxon>
        <taxon>Tracheophyta</taxon>
        <taxon>Spermatophyta</taxon>
        <taxon>Magnoliopsida</taxon>
        <taxon>eudicotyledons</taxon>
        <taxon>Gunneridae</taxon>
        <taxon>Pentapetalae</taxon>
        <taxon>asterids</taxon>
        <taxon>lamiids</taxon>
        <taxon>Lamiales</taxon>
        <taxon>Bignoniaceae</taxon>
        <taxon>Crescentiina</taxon>
        <taxon>Tabebuia alliance</taxon>
        <taxon>Handroanthus</taxon>
    </lineage>
</organism>
<dbReference type="Proteomes" id="UP000231279">
    <property type="component" value="Unassembled WGS sequence"/>
</dbReference>
<accession>A0A2G9GB91</accession>
<gene>
    <name evidence="2" type="ORF">CDL12_25028</name>
</gene>
<dbReference type="Pfam" id="PF05904">
    <property type="entry name" value="DUF863"/>
    <property type="match status" value="1"/>
</dbReference>
<keyword evidence="3" id="KW-1185">Reference proteome</keyword>
<dbReference type="InterPro" id="IPR008581">
    <property type="entry name" value="DUF863_pln"/>
</dbReference>
<dbReference type="PANTHER" id="PTHR33167:SF4">
    <property type="entry name" value="TRANSCRIPTION FACTOR, PUTATIVE (DUF863)-RELATED"/>
    <property type="match status" value="1"/>
</dbReference>
<comment type="caution">
    <text evidence="2">The sequence shown here is derived from an EMBL/GenBank/DDBJ whole genome shotgun (WGS) entry which is preliminary data.</text>
</comment>
<evidence type="ECO:0000313" key="3">
    <source>
        <dbReference type="Proteomes" id="UP000231279"/>
    </source>
</evidence>
<dbReference type="OrthoDB" id="666348at2759"/>
<proteinExistence type="predicted"/>
<dbReference type="EMBL" id="NKXS01005911">
    <property type="protein sequence ID" value="PIN02465.1"/>
    <property type="molecule type" value="Genomic_DNA"/>
</dbReference>
<evidence type="ECO:0000313" key="2">
    <source>
        <dbReference type="EMBL" id="PIN02465.1"/>
    </source>
</evidence>
<protein>
    <submittedName>
        <fullName evidence="2">Uncharacterized protein</fullName>
    </submittedName>
</protein>